<name>A0A1G4RBQ9_9CAUL</name>
<evidence type="ECO:0000313" key="2">
    <source>
        <dbReference type="Proteomes" id="UP000199150"/>
    </source>
</evidence>
<evidence type="ECO:0000313" key="1">
    <source>
        <dbReference type="EMBL" id="SCW54363.1"/>
    </source>
</evidence>
<sequence length="162" mass="17991">MSEGFSKTFQKAVLLPLLFSLCQCQPTKPAKPGPYAYDLTLQLTPAAEAKLKASDRHFTVDAYYYGMAKPEYRDKADKLNRLDVGYDKGAFDARARRIHMTGDGIDTSAFPQIMDGAPYVLITIRTATKAGFPDELLYCHNYAGTIKDAQIHPPVIGCDTQY</sequence>
<keyword evidence="2" id="KW-1185">Reference proteome</keyword>
<protein>
    <submittedName>
        <fullName evidence="1">Uncharacterized protein</fullName>
    </submittedName>
</protein>
<dbReference type="EMBL" id="FMTS01000002">
    <property type="protein sequence ID" value="SCW54363.1"/>
    <property type="molecule type" value="Genomic_DNA"/>
</dbReference>
<proteinExistence type="predicted"/>
<accession>A0A1G4RBQ9</accession>
<organism evidence="1 2">
    <name type="scientific">Asticcacaulis taihuensis</name>
    <dbReference type="NCBI Taxonomy" id="260084"/>
    <lineage>
        <taxon>Bacteria</taxon>
        <taxon>Pseudomonadati</taxon>
        <taxon>Pseudomonadota</taxon>
        <taxon>Alphaproteobacteria</taxon>
        <taxon>Caulobacterales</taxon>
        <taxon>Caulobacteraceae</taxon>
        <taxon>Asticcacaulis</taxon>
    </lineage>
</organism>
<dbReference type="Proteomes" id="UP000199150">
    <property type="component" value="Unassembled WGS sequence"/>
</dbReference>
<gene>
    <name evidence="1" type="ORF">SAMN02927928_1770</name>
</gene>
<dbReference type="AlphaFoldDB" id="A0A1G4RBQ9"/>
<reference evidence="2" key="1">
    <citation type="submission" date="2016-10" db="EMBL/GenBank/DDBJ databases">
        <authorList>
            <person name="Varghese N."/>
            <person name="Submissions S."/>
        </authorList>
    </citation>
    <scope>NUCLEOTIDE SEQUENCE [LARGE SCALE GENOMIC DNA]</scope>
    <source>
        <strain evidence="2">CGMCC 1.3431</strain>
    </source>
</reference>